<evidence type="ECO:0000256" key="1">
    <source>
        <dbReference type="SAM" id="Phobius"/>
    </source>
</evidence>
<dbReference type="Proteomes" id="UP000544134">
    <property type="component" value="Unassembled WGS sequence"/>
</dbReference>
<evidence type="ECO:0000313" key="3">
    <source>
        <dbReference type="Proteomes" id="UP000544134"/>
    </source>
</evidence>
<name>A0A848I976_9BURK</name>
<protein>
    <submittedName>
        <fullName evidence="2">Uncharacterized protein</fullName>
    </submittedName>
</protein>
<keyword evidence="3" id="KW-1185">Reference proteome</keyword>
<feature type="transmembrane region" description="Helical" evidence="1">
    <location>
        <begin position="414"/>
        <end position="433"/>
    </location>
</feature>
<keyword evidence="1" id="KW-0812">Transmembrane</keyword>
<reference evidence="2 3" key="1">
    <citation type="submission" date="2020-04" db="EMBL/GenBank/DDBJ databases">
        <title>Paraburkholderia sp. RP-4-7 isolated from soil.</title>
        <authorList>
            <person name="Dahal R.H."/>
        </authorList>
    </citation>
    <scope>NUCLEOTIDE SEQUENCE [LARGE SCALE GENOMIC DNA]</scope>
    <source>
        <strain evidence="2 3">RP-4-7</strain>
    </source>
</reference>
<keyword evidence="1" id="KW-1133">Transmembrane helix</keyword>
<keyword evidence="1" id="KW-0472">Membrane</keyword>
<feature type="transmembrane region" description="Helical" evidence="1">
    <location>
        <begin position="63"/>
        <end position="83"/>
    </location>
</feature>
<comment type="caution">
    <text evidence="2">The sequence shown here is derived from an EMBL/GenBank/DDBJ whole genome shotgun (WGS) entry which is preliminary data.</text>
</comment>
<accession>A0A848I976</accession>
<dbReference type="EMBL" id="JABBGJ010000002">
    <property type="protein sequence ID" value="NML96674.1"/>
    <property type="molecule type" value="Genomic_DNA"/>
</dbReference>
<dbReference type="AlphaFoldDB" id="A0A848I976"/>
<proteinExistence type="predicted"/>
<sequence>MKFRWNHPMPPEMKTPKSPPVWVFVLLYLVTEGSALLLTLSSWPGGEPLASQKFVLDAVVAPLLVWVAISIAVYHALYGGFVYEAAVKNSERWRLVTRWKEQSRAGIALLDSVILTPEPDLAERMLSLEGSPPENPGKVMALDSVDVADGVSRVRGVLDRLLTPMAAKLTQAARSDSFEIVMQCERQEMSADVQAVWSELKLPGRPRIRWMDNDREVGFADNWFKEDSHTSYSFSSFHQTPRYRLLLAWHLNEGGAEVPQTASEAAVALLLGSTALMQEKPDTKHQAWLLRQIVGEADQVDRSLALLLRAEQAPPERIRHFWHSRLKGLAQHTTVGAVRDTDLKVEEHALDPAIGPQAPVVRWLLPALAAKMAHFGQGAQLVALPHEKGVALNLVVKAHTPADMPWKPEYGYSLIAFEEICMCMTVVTLALLVSDNKAWGTFETVVVVLGVIFSLLFVGAKIFMRRVYTDNFWREHG</sequence>
<feature type="transmembrane region" description="Helical" evidence="1">
    <location>
        <begin position="21"/>
        <end position="43"/>
    </location>
</feature>
<organism evidence="2 3">
    <name type="scientific">Paraburkholderia polaris</name>
    <dbReference type="NCBI Taxonomy" id="2728848"/>
    <lineage>
        <taxon>Bacteria</taxon>
        <taxon>Pseudomonadati</taxon>
        <taxon>Pseudomonadota</taxon>
        <taxon>Betaproteobacteria</taxon>
        <taxon>Burkholderiales</taxon>
        <taxon>Burkholderiaceae</taxon>
        <taxon>Paraburkholderia</taxon>
    </lineage>
</organism>
<evidence type="ECO:0000313" key="2">
    <source>
        <dbReference type="EMBL" id="NML96674.1"/>
    </source>
</evidence>
<feature type="transmembrane region" description="Helical" evidence="1">
    <location>
        <begin position="445"/>
        <end position="464"/>
    </location>
</feature>
<gene>
    <name evidence="2" type="ORF">HHL24_01670</name>
</gene>